<dbReference type="InterPro" id="IPR004358">
    <property type="entry name" value="Sig_transdc_His_kin-like_C"/>
</dbReference>
<keyword evidence="8" id="KW-0902">Two-component regulatory system</keyword>
<evidence type="ECO:0000256" key="2">
    <source>
        <dbReference type="ARBA" id="ARBA00012438"/>
    </source>
</evidence>
<dbReference type="CDD" id="cd00082">
    <property type="entry name" value="HisKA"/>
    <property type="match status" value="1"/>
</dbReference>
<reference evidence="10" key="2">
    <citation type="submission" date="2020-09" db="EMBL/GenBank/DDBJ databases">
        <authorList>
            <person name="Sun Q."/>
            <person name="Zhou Y."/>
        </authorList>
    </citation>
    <scope>NUCLEOTIDE SEQUENCE</scope>
    <source>
        <strain evidence="10">CGMCC 1.15519</strain>
    </source>
</reference>
<dbReference type="InterPro" id="IPR005467">
    <property type="entry name" value="His_kinase_dom"/>
</dbReference>
<dbReference type="PROSITE" id="PS50109">
    <property type="entry name" value="HIS_KIN"/>
    <property type="match status" value="1"/>
</dbReference>
<dbReference type="InterPro" id="IPR003594">
    <property type="entry name" value="HATPase_dom"/>
</dbReference>
<feature type="domain" description="Histidine kinase" evidence="9">
    <location>
        <begin position="134"/>
        <end position="358"/>
    </location>
</feature>
<accession>A0A917E6K4</accession>
<dbReference type="SUPFAM" id="SSF55874">
    <property type="entry name" value="ATPase domain of HSP90 chaperone/DNA topoisomerase II/histidine kinase"/>
    <property type="match status" value="1"/>
</dbReference>
<dbReference type="Pfam" id="PF02518">
    <property type="entry name" value="HATPase_c"/>
    <property type="match status" value="1"/>
</dbReference>
<dbReference type="EMBL" id="BMJM01000002">
    <property type="protein sequence ID" value="GGE04536.1"/>
    <property type="molecule type" value="Genomic_DNA"/>
</dbReference>
<dbReference type="RefSeq" id="WP_188761680.1">
    <property type="nucleotide sequence ID" value="NZ_BMJM01000002.1"/>
</dbReference>
<evidence type="ECO:0000313" key="10">
    <source>
        <dbReference type="EMBL" id="GGE04536.1"/>
    </source>
</evidence>
<dbReference type="GO" id="GO:0000155">
    <property type="term" value="F:phosphorelay sensor kinase activity"/>
    <property type="evidence" value="ECO:0007669"/>
    <property type="project" value="InterPro"/>
</dbReference>
<keyword evidence="11" id="KW-1185">Reference proteome</keyword>
<dbReference type="InterPro" id="IPR003661">
    <property type="entry name" value="HisK_dim/P_dom"/>
</dbReference>
<evidence type="ECO:0000256" key="3">
    <source>
        <dbReference type="ARBA" id="ARBA00022553"/>
    </source>
</evidence>
<dbReference type="PANTHER" id="PTHR43065">
    <property type="entry name" value="SENSOR HISTIDINE KINASE"/>
    <property type="match status" value="1"/>
</dbReference>
<dbReference type="Pfam" id="PF00512">
    <property type="entry name" value="HisKA"/>
    <property type="match status" value="1"/>
</dbReference>
<sequence>MAGAAELLAGLAVPAVLIDPGGIPVQANLAAEIFLNASQQALAERGWSAAFGHDSVVDDLVLRARADGSGCAAYDLPLHFAGGRIARADVLVSPVGEAPDWLTVAFQTRSVATLVDRQVHQQGAARSAVGVAAMLAHEIKNPLSGIRGAAQLLASGSDSANSLEDRRELTDLIVAEVDRIAKLVDRMESFTDTRPMTLRPENIHEILGHVRKLSEQGFGSGIAITESYDPSLPLVAANRDALVQVFLNLFKNAAEATGNTGRIRITTAFRPGLKFRPEGGGPPISLPLEVRIIDNGPGVDDDLVDHVFEPFVTTKRGGTGLGLALVAKIIADHGGVVEYERTSEVAETVFRVRLPVARTSGRAA</sequence>
<evidence type="ECO:0000259" key="9">
    <source>
        <dbReference type="PROSITE" id="PS50109"/>
    </source>
</evidence>
<protein>
    <recommendedName>
        <fullName evidence="2">histidine kinase</fullName>
        <ecNumber evidence="2">2.7.13.3</ecNumber>
    </recommendedName>
</protein>
<dbReference type="SMART" id="SM00387">
    <property type="entry name" value="HATPase_c"/>
    <property type="match status" value="1"/>
</dbReference>
<dbReference type="GO" id="GO:0005524">
    <property type="term" value="F:ATP binding"/>
    <property type="evidence" value="ECO:0007669"/>
    <property type="project" value="UniProtKB-KW"/>
</dbReference>
<dbReference type="Gene3D" id="1.10.287.130">
    <property type="match status" value="1"/>
</dbReference>
<evidence type="ECO:0000313" key="11">
    <source>
        <dbReference type="Proteomes" id="UP000635071"/>
    </source>
</evidence>
<evidence type="ECO:0000256" key="6">
    <source>
        <dbReference type="ARBA" id="ARBA00022777"/>
    </source>
</evidence>
<dbReference type="InterPro" id="IPR036890">
    <property type="entry name" value="HATPase_C_sf"/>
</dbReference>
<dbReference type="SMART" id="SM00388">
    <property type="entry name" value="HisKA"/>
    <property type="match status" value="1"/>
</dbReference>
<evidence type="ECO:0000256" key="8">
    <source>
        <dbReference type="ARBA" id="ARBA00023012"/>
    </source>
</evidence>
<proteinExistence type="predicted"/>
<dbReference type="PRINTS" id="PR00344">
    <property type="entry name" value="BCTRLSENSOR"/>
</dbReference>
<keyword evidence="3" id="KW-0597">Phosphoprotein</keyword>
<dbReference type="AlphaFoldDB" id="A0A917E6K4"/>
<evidence type="ECO:0000256" key="5">
    <source>
        <dbReference type="ARBA" id="ARBA00022741"/>
    </source>
</evidence>
<comment type="caution">
    <text evidence="10">The sequence shown here is derived from an EMBL/GenBank/DDBJ whole genome shotgun (WGS) entry which is preliminary data.</text>
</comment>
<keyword evidence="6" id="KW-0418">Kinase</keyword>
<evidence type="ECO:0000256" key="7">
    <source>
        <dbReference type="ARBA" id="ARBA00022840"/>
    </source>
</evidence>
<keyword evidence="7" id="KW-0067">ATP-binding</keyword>
<name>A0A917E6K4_9SPHN</name>
<reference evidence="10" key="1">
    <citation type="journal article" date="2014" name="Int. J. Syst. Evol. Microbiol.">
        <title>Complete genome sequence of Corynebacterium casei LMG S-19264T (=DSM 44701T), isolated from a smear-ripened cheese.</title>
        <authorList>
            <consortium name="US DOE Joint Genome Institute (JGI-PGF)"/>
            <person name="Walter F."/>
            <person name="Albersmeier A."/>
            <person name="Kalinowski J."/>
            <person name="Ruckert C."/>
        </authorList>
    </citation>
    <scope>NUCLEOTIDE SEQUENCE</scope>
    <source>
        <strain evidence="10">CGMCC 1.15519</strain>
    </source>
</reference>
<dbReference type="PANTHER" id="PTHR43065:SF10">
    <property type="entry name" value="PEROXIDE STRESS-ACTIVATED HISTIDINE KINASE MAK3"/>
    <property type="match status" value="1"/>
</dbReference>
<dbReference type="Gene3D" id="3.30.565.10">
    <property type="entry name" value="Histidine kinase-like ATPase, C-terminal domain"/>
    <property type="match status" value="1"/>
</dbReference>
<gene>
    <name evidence="10" type="primary">ntrB</name>
    <name evidence="10" type="ORF">GCM10011529_08620</name>
</gene>
<organism evidence="10 11">
    <name type="scientific">Sandarakinorhabdus glacialis</name>
    <dbReference type="NCBI Taxonomy" id="1614636"/>
    <lineage>
        <taxon>Bacteria</taxon>
        <taxon>Pseudomonadati</taxon>
        <taxon>Pseudomonadota</taxon>
        <taxon>Alphaproteobacteria</taxon>
        <taxon>Sphingomonadales</taxon>
        <taxon>Sphingosinicellaceae</taxon>
        <taxon>Sandarakinorhabdus</taxon>
    </lineage>
</organism>
<keyword evidence="5" id="KW-0547">Nucleotide-binding</keyword>
<keyword evidence="4" id="KW-0808">Transferase</keyword>
<evidence type="ECO:0000256" key="4">
    <source>
        <dbReference type="ARBA" id="ARBA00022679"/>
    </source>
</evidence>
<comment type="catalytic activity">
    <reaction evidence="1">
        <text>ATP + protein L-histidine = ADP + protein N-phospho-L-histidine.</text>
        <dbReference type="EC" id="2.7.13.3"/>
    </reaction>
</comment>
<evidence type="ECO:0000256" key="1">
    <source>
        <dbReference type="ARBA" id="ARBA00000085"/>
    </source>
</evidence>
<dbReference type="SUPFAM" id="SSF47384">
    <property type="entry name" value="Homodimeric domain of signal transducing histidine kinase"/>
    <property type="match status" value="1"/>
</dbReference>
<dbReference type="EC" id="2.7.13.3" evidence="2"/>
<dbReference type="InterPro" id="IPR036097">
    <property type="entry name" value="HisK_dim/P_sf"/>
</dbReference>
<dbReference type="Proteomes" id="UP000635071">
    <property type="component" value="Unassembled WGS sequence"/>
</dbReference>